<keyword evidence="2 6" id="KW-0808">Transferase</keyword>
<feature type="binding site" evidence="6">
    <location>
        <position position="13"/>
    </location>
    <ligand>
        <name>Mg(2+)</name>
        <dbReference type="ChEBI" id="CHEBI:18420"/>
    </ligand>
</feature>
<dbReference type="Pfam" id="PF00871">
    <property type="entry name" value="Acetate_kinase"/>
    <property type="match status" value="1"/>
</dbReference>
<evidence type="ECO:0000256" key="4">
    <source>
        <dbReference type="ARBA" id="ARBA00022777"/>
    </source>
</evidence>
<accession>A0ABP9UUT8</accession>
<evidence type="ECO:0000256" key="2">
    <source>
        <dbReference type="ARBA" id="ARBA00022679"/>
    </source>
</evidence>
<comment type="caution">
    <text evidence="8">The sequence shown here is derived from an EMBL/GenBank/DDBJ whole genome shotgun (WGS) entry which is preliminary data.</text>
</comment>
<evidence type="ECO:0000313" key="8">
    <source>
        <dbReference type="EMBL" id="GAA5483124.1"/>
    </source>
</evidence>
<gene>
    <name evidence="8" type="primary">ackA_1</name>
    <name evidence="6" type="synonym">ackA</name>
    <name evidence="8" type="ORF">Hsar01_02352</name>
</gene>
<evidence type="ECO:0000256" key="6">
    <source>
        <dbReference type="HAMAP-Rule" id="MF_00020"/>
    </source>
</evidence>
<feature type="binding site" evidence="6">
    <location>
        <position position="102"/>
    </location>
    <ligand>
        <name>substrate</name>
    </ligand>
</feature>
<dbReference type="Proteomes" id="UP001476282">
    <property type="component" value="Unassembled WGS sequence"/>
</dbReference>
<feature type="binding site" evidence="6">
    <location>
        <begin position="293"/>
        <end position="295"/>
    </location>
    <ligand>
        <name>ATP</name>
        <dbReference type="ChEBI" id="CHEBI:30616"/>
    </ligand>
</feature>
<dbReference type="PANTHER" id="PTHR21060:SF15">
    <property type="entry name" value="ACETATE KINASE-RELATED"/>
    <property type="match status" value="1"/>
</dbReference>
<feature type="binding site" evidence="6">
    <location>
        <begin position="219"/>
        <end position="223"/>
    </location>
    <ligand>
        <name>ATP</name>
        <dbReference type="ChEBI" id="CHEBI:30616"/>
    </ligand>
</feature>
<dbReference type="PIRSF" id="PIRSF000722">
    <property type="entry name" value="Acetate_prop_kin"/>
    <property type="match status" value="1"/>
</dbReference>
<organism evidence="8 9">
    <name type="scientific">Haloferula sargassicola</name>
    <dbReference type="NCBI Taxonomy" id="490096"/>
    <lineage>
        <taxon>Bacteria</taxon>
        <taxon>Pseudomonadati</taxon>
        <taxon>Verrucomicrobiota</taxon>
        <taxon>Verrucomicrobiia</taxon>
        <taxon>Verrucomicrobiales</taxon>
        <taxon>Verrucomicrobiaceae</taxon>
        <taxon>Haloferula</taxon>
    </lineage>
</organism>
<feature type="binding site" evidence="6">
    <location>
        <position position="20"/>
    </location>
    <ligand>
        <name>ATP</name>
        <dbReference type="ChEBI" id="CHEBI:30616"/>
    </ligand>
</feature>
<comment type="subunit">
    <text evidence="6">Homodimer.</text>
</comment>
<keyword evidence="9" id="KW-1185">Reference proteome</keyword>
<sequence length="408" mass="43652">MGRRPAVNVLTVNAGSGSLKLSMFDAETSADPAAPAWQAKLVTTDPEAGEGMAGLSLDYGGRKHRLDPLSADTPDRFEALWRAAQEALPEDFRDEPKVVIHRVVHGGDRFDAAVRIDDSVLQEIERWSRFAPLHQAANRAGIDAARRGFPEIPHFAVFDTAFHRTLPAAAFTYAGPRSWRSRGIRRFGFHGISFRAASTRAAEMLGRAGDPSLPLILCHLGGGCSLCATVGGRSIDTTMGLTPLDGIAMSTRSGAIDPAILIHLMRQGMRADEIETLLNRHSGLSGLSGLPGDTRRIRPAAGDGDPDARLALDVFIHRLRAGIGSMLASLGTLPGALVFTDTIGETEPTVRTAACEAFAFLGLTLDPALNGNAVPDCDVATADSRVRALVIHSREAWQMVKECRPLLS</sequence>
<dbReference type="PANTHER" id="PTHR21060">
    <property type="entry name" value="ACETATE KINASE"/>
    <property type="match status" value="1"/>
</dbReference>
<evidence type="ECO:0000313" key="9">
    <source>
        <dbReference type="Proteomes" id="UP001476282"/>
    </source>
</evidence>
<dbReference type="Gene3D" id="3.30.420.40">
    <property type="match status" value="2"/>
</dbReference>
<evidence type="ECO:0000256" key="1">
    <source>
        <dbReference type="ARBA" id="ARBA00008748"/>
    </source>
</evidence>
<comment type="pathway">
    <text evidence="6">Metabolic intermediate biosynthesis; acetyl-CoA biosynthesis; acetyl-CoA from acetate: step 1/2.</text>
</comment>
<keyword evidence="4 6" id="KW-0418">Kinase</keyword>
<comment type="caution">
    <text evidence="6">Lacks conserved residue(s) required for the propagation of feature annotation.</text>
</comment>
<keyword evidence="3 6" id="KW-0547">Nucleotide-binding</keyword>
<dbReference type="PROSITE" id="PS01076">
    <property type="entry name" value="ACETATE_KINASE_2"/>
    <property type="match status" value="1"/>
</dbReference>
<feature type="active site" description="Proton donor/acceptor" evidence="6">
    <location>
        <position position="159"/>
    </location>
</feature>
<dbReference type="RefSeq" id="WP_353567245.1">
    <property type="nucleotide sequence ID" value="NZ_BAABRI010000012.1"/>
</dbReference>
<keyword evidence="6" id="KW-0479">Metal-binding</keyword>
<evidence type="ECO:0000256" key="3">
    <source>
        <dbReference type="ARBA" id="ARBA00022741"/>
    </source>
</evidence>
<comment type="subcellular location">
    <subcellularLocation>
        <location evidence="6">Cytoplasm</location>
    </subcellularLocation>
</comment>
<dbReference type="NCBIfam" id="TIGR00016">
    <property type="entry name" value="ackA"/>
    <property type="match status" value="1"/>
</dbReference>
<dbReference type="InterPro" id="IPR000890">
    <property type="entry name" value="Aliphatic_acid_kin_short-chain"/>
</dbReference>
<keyword evidence="5 6" id="KW-0067">ATP-binding</keyword>
<comment type="cofactor">
    <cofactor evidence="6">
        <name>Mg(2+)</name>
        <dbReference type="ChEBI" id="CHEBI:18420"/>
    </cofactor>
    <cofactor evidence="6">
        <name>Mn(2+)</name>
        <dbReference type="ChEBI" id="CHEBI:29035"/>
    </cofactor>
    <text evidence="6">Mg(2+). Can also accept Mn(2+).</text>
</comment>
<comment type="catalytic activity">
    <reaction evidence="6">
        <text>acetate + ATP = acetyl phosphate + ADP</text>
        <dbReference type="Rhea" id="RHEA:11352"/>
        <dbReference type="ChEBI" id="CHEBI:22191"/>
        <dbReference type="ChEBI" id="CHEBI:30089"/>
        <dbReference type="ChEBI" id="CHEBI:30616"/>
        <dbReference type="ChEBI" id="CHEBI:456216"/>
        <dbReference type="EC" id="2.7.2.1"/>
    </reaction>
</comment>
<feature type="site" description="Transition state stabilizer" evidence="6">
    <location>
        <position position="252"/>
    </location>
</feature>
<evidence type="ECO:0000256" key="7">
    <source>
        <dbReference type="RuleBase" id="RU003835"/>
    </source>
</evidence>
<dbReference type="EMBL" id="BAABRI010000012">
    <property type="protein sequence ID" value="GAA5483124.1"/>
    <property type="molecule type" value="Genomic_DNA"/>
</dbReference>
<protein>
    <recommendedName>
        <fullName evidence="6">Acetate kinase</fullName>
        <ecNumber evidence="6">2.7.2.1</ecNumber>
    </recommendedName>
    <alternativeName>
        <fullName evidence="6">Acetokinase</fullName>
    </alternativeName>
</protein>
<keyword evidence="6" id="KW-0963">Cytoplasm</keyword>
<feature type="site" description="Transition state stabilizer" evidence="6">
    <location>
        <position position="190"/>
    </location>
</feature>
<dbReference type="InterPro" id="IPR043129">
    <property type="entry name" value="ATPase_NBD"/>
</dbReference>
<dbReference type="PRINTS" id="PR00471">
    <property type="entry name" value="ACETATEKNASE"/>
</dbReference>
<dbReference type="GO" id="GO:0016301">
    <property type="term" value="F:kinase activity"/>
    <property type="evidence" value="ECO:0007669"/>
    <property type="project" value="UniProtKB-KW"/>
</dbReference>
<comment type="similarity">
    <text evidence="1 6 7">Belongs to the acetokinase family.</text>
</comment>
<dbReference type="InterPro" id="IPR004372">
    <property type="entry name" value="Ac/propionate_kinase"/>
</dbReference>
<dbReference type="EC" id="2.7.2.1" evidence="6"/>
<dbReference type="SUPFAM" id="SSF53067">
    <property type="entry name" value="Actin-like ATPase domain"/>
    <property type="match status" value="2"/>
</dbReference>
<proteinExistence type="inferred from homology"/>
<comment type="function">
    <text evidence="6">Catalyzes the formation of acetyl phosphate from acetate and ATP. Can also catalyze the reverse reaction.</text>
</comment>
<reference evidence="8 9" key="1">
    <citation type="submission" date="2024-02" db="EMBL/GenBank/DDBJ databases">
        <title>Haloferula sargassicola NBRC 104335.</title>
        <authorList>
            <person name="Ichikawa N."/>
            <person name="Katano-Makiyama Y."/>
            <person name="Hidaka K."/>
        </authorList>
    </citation>
    <scope>NUCLEOTIDE SEQUENCE [LARGE SCALE GENOMIC DNA]</scope>
    <source>
        <strain evidence="8 9">NBRC 104335</strain>
    </source>
</reference>
<dbReference type="HAMAP" id="MF_00020">
    <property type="entry name" value="Acetate_kinase"/>
    <property type="match status" value="1"/>
</dbReference>
<keyword evidence="6" id="KW-0460">Magnesium</keyword>
<name>A0ABP9UUT8_9BACT</name>
<feature type="binding site" evidence="6">
    <location>
        <position position="395"/>
    </location>
    <ligand>
        <name>Mg(2+)</name>
        <dbReference type="ChEBI" id="CHEBI:18420"/>
    </ligand>
</feature>
<dbReference type="InterPro" id="IPR023865">
    <property type="entry name" value="Aliphatic_acid_kinase_CS"/>
</dbReference>
<evidence type="ECO:0000256" key="5">
    <source>
        <dbReference type="ARBA" id="ARBA00022840"/>
    </source>
</evidence>